<gene>
    <name evidence="2" type="ORF">HNY73_017893</name>
</gene>
<evidence type="ECO:0000313" key="2">
    <source>
        <dbReference type="EMBL" id="KAF8770348.1"/>
    </source>
</evidence>
<organism evidence="2 3">
    <name type="scientific">Argiope bruennichi</name>
    <name type="common">Wasp spider</name>
    <name type="synonym">Aranea bruennichi</name>
    <dbReference type="NCBI Taxonomy" id="94029"/>
    <lineage>
        <taxon>Eukaryota</taxon>
        <taxon>Metazoa</taxon>
        <taxon>Ecdysozoa</taxon>
        <taxon>Arthropoda</taxon>
        <taxon>Chelicerata</taxon>
        <taxon>Arachnida</taxon>
        <taxon>Araneae</taxon>
        <taxon>Araneomorphae</taxon>
        <taxon>Entelegynae</taxon>
        <taxon>Araneoidea</taxon>
        <taxon>Araneidae</taxon>
        <taxon>Argiope</taxon>
    </lineage>
</organism>
<reference evidence="2" key="2">
    <citation type="submission" date="2020-06" db="EMBL/GenBank/DDBJ databases">
        <authorList>
            <person name="Sheffer M."/>
        </authorList>
    </citation>
    <scope>NUCLEOTIDE SEQUENCE</scope>
</reference>
<dbReference type="PROSITE" id="PS00455">
    <property type="entry name" value="AMP_BINDING"/>
    <property type="match status" value="1"/>
</dbReference>
<accession>A0A8T0EG22</accession>
<dbReference type="InterPro" id="IPR042099">
    <property type="entry name" value="ANL_N_sf"/>
</dbReference>
<dbReference type="AlphaFoldDB" id="A0A8T0EG22"/>
<dbReference type="Gene3D" id="3.40.50.12780">
    <property type="entry name" value="N-terminal domain of ligase-like"/>
    <property type="match status" value="1"/>
</dbReference>
<proteinExistence type="predicted"/>
<dbReference type="Proteomes" id="UP000807504">
    <property type="component" value="Unassembled WGS sequence"/>
</dbReference>
<evidence type="ECO:0000259" key="1">
    <source>
        <dbReference type="Pfam" id="PF00501"/>
    </source>
</evidence>
<comment type="caution">
    <text evidence="2">The sequence shown here is derived from an EMBL/GenBank/DDBJ whole genome shotgun (WGS) entry which is preliminary data.</text>
</comment>
<protein>
    <submittedName>
        <fullName evidence="2">Acetoacetyl-CoA synthetase like protein</fullName>
    </submittedName>
</protein>
<dbReference type="SUPFAM" id="SSF56801">
    <property type="entry name" value="Acetyl-CoA synthetase-like"/>
    <property type="match status" value="1"/>
</dbReference>
<dbReference type="PANTHER" id="PTHR42921">
    <property type="entry name" value="ACETOACETYL-COA SYNTHETASE"/>
    <property type="match status" value="1"/>
</dbReference>
<reference evidence="2" key="1">
    <citation type="journal article" date="2020" name="bioRxiv">
        <title>Chromosome-level reference genome of the European wasp spider Argiope bruennichi: a resource for studies on range expansion and evolutionary adaptation.</title>
        <authorList>
            <person name="Sheffer M.M."/>
            <person name="Hoppe A."/>
            <person name="Krehenwinkel H."/>
            <person name="Uhl G."/>
            <person name="Kuss A.W."/>
            <person name="Jensen L."/>
            <person name="Jensen C."/>
            <person name="Gillespie R.G."/>
            <person name="Hoff K.J."/>
            <person name="Prost S."/>
        </authorList>
    </citation>
    <scope>NUCLEOTIDE SEQUENCE</scope>
</reference>
<dbReference type="InterPro" id="IPR000873">
    <property type="entry name" value="AMP-dep_synth/lig_dom"/>
</dbReference>
<dbReference type="PANTHER" id="PTHR42921:SF1">
    <property type="entry name" value="ACETOACETYL-COA SYNTHETASE"/>
    <property type="match status" value="1"/>
</dbReference>
<feature type="domain" description="AMP-dependent synthetase/ligase" evidence="1">
    <location>
        <begin position="13"/>
        <end position="70"/>
    </location>
</feature>
<name>A0A8T0EG22_ARGBR</name>
<keyword evidence="3" id="KW-1185">Reference proteome</keyword>
<evidence type="ECO:0000313" key="3">
    <source>
        <dbReference type="Proteomes" id="UP000807504"/>
    </source>
</evidence>
<sequence>MDENGSVPEMEFEQVSFSHPVFINFTSGTTGLPKAMMHGSGALMPTAKDFWIQMDSDRDSIWFSMSPVGF</sequence>
<dbReference type="EMBL" id="JABXBU010002228">
    <property type="protein sequence ID" value="KAF8770348.1"/>
    <property type="molecule type" value="Genomic_DNA"/>
</dbReference>
<dbReference type="Pfam" id="PF00501">
    <property type="entry name" value="AMP-binding"/>
    <property type="match status" value="1"/>
</dbReference>
<dbReference type="GO" id="GO:0030729">
    <property type="term" value="F:acetoacetate-CoA ligase activity"/>
    <property type="evidence" value="ECO:0007669"/>
    <property type="project" value="TreeGrafter"/>
</dbReference>
<dbReference type="InterPro" id="IPR020845">
    <property type="entry name" value="AMP-binding_CS"/>
</dbReference>